<dbReference type="RefSeq" id="WP_137621701.1">
    <property type="nucleotide sequence ID" value="NZ_NXMA01000002.1"/>
</dbReference>
<name>A0A4U7BUE6_9BACT</name>
<proteinExistence type="predicted"/>
<comment type="caution">
    <text evidence="2">The sequence shown here is derived from an EMBL/GenBank/DDBJ whole genome shotgun (WGS) entry which is preliminary data.</text>
</comment>
<sequence length="336" mass="38316">MRNFFILIAFLSLLWAENQNIIKAQNEKNVIIYDYSPPEDVNFSNIQSLKTLPHQRSKFQKITQGVGTGQTREEAVNNALIDALSKLKGVSKINLRQETKSIDFKFSALGQIVQNSKNTLQNVSNGRIDSYEITSVENNGTNWQVGLLAYKYLYQNDQKPKLVLFDGNYGKAGENLTQALNDIFSNDTYFTLLERKNDFKSEDKLIESNQSSSDESSKLGNVLGADYILEYKILDTSKQNSSVAYQNNNKLKINISFKLIFYPTREIVLSKTLSANFMLTHDVQKEQKYWENIALMMQKYIQNSLFNANTSEENKEEKGKNPTYKLHEGGGVDLGF</sequence>
<evidence type="ECO:0000313" key="3">
    <source>
        <dbReference type="Proteomes" id="UP000310353"/>
    </source>
</evidence>
<protein>
    <submittedName>
        <fullName evidence="2">Uncharacterized protein</fullName>
    </submittedName>
</protein>
<feature type="region of interest" description="Disordered" evidence="1">
    <location>
        <begin position="311"/>
        <end position="336"/>
    </location>
</feature>
<feature type="compositionally biased region" description="Basic and acidic residues" evidence="1">
    <location>
        <begin position="312"/>
        <end position="330"/>
    </location>
</feature>
<dbReference type="Pfam" id="PF03783">
    <property type="entry name" value="CsgG"/>
    <property type="match status" value="1"/>
</dbReference>
<dbReference type="GO" id="GO:0030288">
    <property type="term" value="C:outer membrane-bounded periplasmic space"/>
    <property type="evidence" value="ECO:0007669"/>
    <property type="project" value="InterPro"/>
</dbReference>
<evidence type="ECO:0000313" key="2">
    <source>
        <dbReference type="EMBL" id="TKX33006.1"/>
    </source>
</evidence>
<dbReference type="Gene3D" id="3.40.50.10610">
    <property type="entry name" value="ABC-type transport auxiliary lipoprotein component"/>
    <property type="match status" value="1"/>
</dbReference>
<dbReference type="EMBL" id="NXMA01000002">
    <property type="protein sequence ID" value="TKX33006.1"/>
    <property type="molecule type" value="Genomic_DNA"/>
</dbReference>
<evidence type="ECO:0000256" key="1">
    <source>
        <dbReference type="SAM" id="MobiDB-lite"/>
    </source>
</evidence>
<accession>A0A4U7BUE6</accession>
<reference evidence="2 3" key="1">
    <citation type="submission" date="2018-05" db="EMBL/GenBank/DDBJ databases">
        <title>Novel Campyloabacter and Helicobacter Species and Strains.</title>
        <authorList>
            <person name="Mannion A.J."/>
            <person name="Shen Z."/>
            <person name="Fox J.G."/>
        </authorList>
    </citation>
    <scope>NUCLEOTIDE SEQUENCE [LARGE SCALE GENOMIC DNA]</scope>
    <source>
        <strain evidence="3">MIT17-670</strain>
    </source>
</reference>
<keyword evidence="3" id="KW-1185">Reference proteome</keyword>
<organism evidence="2 3">
    <name type="scientific">Campylobacter aviculae</name>
    <dbReference type="NCBI Taxonomy" id="2510190"/>
    <lineage>
        <taxon>Bacteria</taxon>
        <taxon>Pseudomonadati</taxon>
        <taxon>Campylobacterota</taxon>
        <taxon>Epsilonproteobacteria</taxon>
        <taxon>Campylobacterales</taxon>
        <taxon>Campylobacteraceae</taxon>
        <taxon>Campylobacter</taxon>
    </lineage>
</organism>
<dbReference type="InterPro" id="IPR005534">
    <property type="entry name" value="Curli_assmbl/transp-comp_CsgG"/>
</dbReference>
<gene>
    <name evidence="2" type="ORF">CQA76_01615</name>
</gene>
<dbReference type="AlphaFoldDB" id="A0A4U7BUE6"/>
<dbReference type="Proteomes" id="UP000310353">
    <property type="component" value="Unassembled WGS sequence"/>
</dbReference>
<dbReference type="OrthoDB" id="193695at2"/>